<keyword evidence="3" id="KW-1185">Reference proteome</keyword>
<keyword evidence="1" id="KW-0732">Signal</keyword>
<evidence type="ECO:0000256" key="1">
    <source>
        <dbReference type="SAM" id="SignalP"/>
    </source>
</evidence>
<reference evidence="2 3" key="1">
    <citation type="submission" date="2016-10" db="EMBL/GenBank/DDBJ databases">
        <authorList>
            <person name="de Groot N.N."/>
        </authorList>
    </citation>
    <scope>NUCLEOTIDE SEQUENCE [LARGE SCALE GENOMIC DNA]</scope>
    <source>
        <strain evidence="2 3">DSM 44149</strain>
    </source>
</reference>
<name>A0A1G9Y3E4_ALLAB</name>
<dbReference type="RefSeq" id="WP_030428790.1">
    <property type="nucleotide sequence ID" value="NZ_JOEF01000005.1"/>
</dbReference>
<feature type="signal peptide" evidence="1">
    <location>
        <begin position="1"/>
        <end position="21"/>
    </location>
</feature>
<feature type="chain" id="PRO_5038575042" evidence="1">
    <location>
        <begin position="22"/>
        <end position="169"/>
    </location>
</feature>
<dbReference type="STRING" id="211114.SAMN04489726_4542"/>
<dbReference type="Proteomes" id="UP000183376">
    <property type="component" value="Chromosome I"/>
</dbReference>
<protein>
    <submittedName>
        <fullName evidence="2">Uncharacterized protein</fullName>
    </submittedName>
</protein>
<dbReference type="AlphaFoldDB" id="A0A1G9Y3E4"/>
<accession>A0A1G9Y3E4</accession>
<evidence type="ECO:0000313" key="2">
    <source>
        <dbReference type="EMBL" id="SDN02955.1"/>
    </source>
</evidence>
<dbReference type="eggNOG" id="ENOG5030MTP">
    <property type="taxonomic scope" value="Bacteria"/>
</dbReference>
<dbReference type="EMBL" id="LT629701">
    <property type="protein sequence ID" value="SDN02955.1"/>
    <property type="molecule type" value="Genomic_DNA"/>
</dbReference>
<proteinExistence type="predicted"/>
<evidence type="ECO:0000313" key="3">
    <source>
        <dbReference type="Proteomes" id="UP000183376"/>
    </source>
</evidence>
<gene>
    <name evidence="2" type="ORF">SAMN04489726_4542</name>
</gene>
<sequence>MRITLARAGAAVLAASAIALAAAGGQAAATTENVLGPDGFGPLKIGMSLSDALATGKVGEPVGGNELCRGYKWAYSSGPVLIISKAHGVYSIPGTAAGARTPEGVGVGSTAAEVKKAYPKAVDGWQNGVANIRTTTPQNPANRYTFGIKEGKVVGFALQAINARDCAAG</sequence>
<dbReference type="OrthoDB" id="3695075at2"/>
<organism evidence="2 3">
    <name type="scientific">Allokutzneria albata</name>
    <name type="common">Kibdelosporangium albatum</name>
    <dbReference type="NCBI Taxonomy" id="211114"/>
    <lineage>
        <taxon>Bacteria</taxon>
        <taxon>Bacillati</taxon>
        <taxon>Actinomycetota</taxon>
        <taxon>Actinomycetes</taxon>
        <taxon>Pseudonocardiales</taxon>
        <taxon>Pseudonocardiaceae</taxon>
        <taxon>Allokutzneria</taxon>
    </lineage>
</organism>